<dbReference type="Gene3D" id="2.130.10.80">
    <property type="entry name" value="Galactose oxidase/kelch, beta-propeller"/>
    <property type="match status" value="1"/>
</dbReference>
<evidence type="ECO:0000259" key="2">
    <source>
        <dbReference type="Pfam" id="PF07250"/>
    </source>
</evidence>
<accession>A0AAD9WWX7</accession>
<organism evidence="4 5">
    <name type="scientific">Dipteronia dyeriana</name>
    <dbReference type="NCBI Taxonomy" id="168575"/>
    <lineage>
        <taxon>Eukaryota</taxon>
        <taxon>Viridiplantae</taxon>
        <taxon>Streptophyta</taxon>
        <taxon>Embryophyta</taxon>
        <taxon>Tracheophyta</taxon>
        <taxon>Spermatophyta</taxon>
        <taxon>Magnoliopsida</taxon>
        <taxon>eudicotyledons</taxon>
        <taxon>Gunneridae</taxon>
        <taxon>Pentapetalae</taxon>
        <taxon>rosids</taxon>
        <taxon>malvids</taxon>
        <taxon>Sapindales</taxon>
        <taxon>Sapindaceae</taxon>
        <taxon>Hippocastanoideae</taxon>
        <taxon>Acereae</taxon>
        <taxon>Dipteronia</taxon>
    </lineage>
</organism>
<dbReference type="AlphaFoldDB" id="A0AAD9WWX7"/>
<dbReference type="PANTHER" id="PTHR32208:SF93">
    <property type="entry name" value="ALDEHYDE OXIDASE GLOX1"/>
    <property type="match status" value="1"/>
</dbReference>
<dbReference type="PANTHER" id="PTHR32208">
    <property type="entry name" value="SECRETED PROTEIN-RELATED"/>
    <property type="match status" value="1"/>
</dbReference>
<dbReference type="InterPro" id="IPR015202">
    <property type="entry name" value="GO-like_E_set"/>
</dbReference>
<dbReference type="EMBL" id="JANJYI010000006">
    <property type="protein sequence ID" value="KAK2645618.1"/>
    <property type="molecule type" value="Genomic_DNA"/>
</dbReference>
<dbReference type="InterPro" id="IPR009880">
    <property type="entry name" value="Glyoxal_oxidase_N"/>
</dbReference>
<name>A0AAD9WWX7_9ROSI</name>
<protein>
    <recommendedName>
        <fullName evidence="6">Galactose oxidase-like Early set domain-containing protein</fullName>
    </recommendedName>
</protein>
<comment type="caution">
    <text evidence="4">The sequence shown here is derived from an EMBL/GenBank/DDBJ whole genome shotgun (WGS) entry which is preliminary data.</text>
</comment>
<feature type="domain" description="Glyoxal oxidase N-terminal" evidence="2">
    <location>
        <begin position="94"/>
        <end position="168"/>
    </location>
</feature>
<dbReference type="InterPro" id="IPR014756">
    <property type="entry name" value="Ig_E-set"/>
</dbReference>
<sequence length="366" mass="40621">MYRRKTLDGILKGEEIEVRKTNGYGLWIDEPSTMIETDTWCSSGGLTIDGNLVSTGGYRDVQTLLDICPLAKTAIGRNTQQLLQSLDGMQHKDTSDNLSLGKNQFFRIENNLYPFVHLAPDGNLFIFANNRSMLFNPAANNVHEYPALYSVSHNYPSSGMSVLLPIKLYVDKPKDYGRLSLMKPNAVWKKEMMPSPSVMGNMTILPTGDVFMINGAKTKTGSNTNNGYLYDVKYPTELRVEKLSPLYLNPELTKLRQEIVVDTSNKVTMFAPAFTTHGIYMNQRLLMLGTVEVINNVWPGIHSIIAAAPPSGKVAPPRYYLLYVVYKGAFGADMGQDKVGRDGTGQGRDGTGRDRIDCSILCLVVL</sequence>
<gene>
    <name evidence="4" type="ORF">Ddye_020813</name>
</gene>
<proteinExistence type="predicted"/>
<evidence type="ECO:0000259" key="3">
    <source>
        <dbReference type="Pfam" id="PF09118"/>
    </source>
</evidence>
<feature type="domain" description="Galactose oxidase-like Early set" evidence="3">
    <location>
        <begin position="262"/>
        <end position="328"/>
    </location>
</feature>
<dbReference type="InterPro" id="IPR011043">
    <property type="entry name" value="Gal_Oxase/kelch_b-propeller"/>
</dbReference>
<reference evidence="4" key="1">
    <citation type="journal article" date="2023" name="Plant J.">
        <title>Genome sequences and population genomics provide insights into the demographic history, inbreeding, and mutation load of two 'living fossil' tree species of Dipteronia.</title>
        <authorList>
            <person name="Feng Y."/>
            <person name="Comes H.P."/>
            <person name="Chen J."/>
            <person name="Zhu S."/>
            <person name="Lu R."/>
            <person name="Zhang X."/>
            <person name="Li P."/>
            <person name="Qiu J."/>
            <person name="Olsen K.M."/>
            <person name="Qiu Y."/>
        </authorList>
    </citation>
    <scope>NUCLEOTIDE SEQUENCE</scope>
    <source>
        <strain evidence="4">KIB01</strain>
    </source>
</reference>
<keyword evidence="5" id="KW-1185">Reference proteome</keyword>
<keyword evidence="1" id="KW-0732">Signal</keyword>
<dbReference type="Pfam" id="PF09118">
    <property type="entry name" value="GO-like_E_set"/>
    <property type="match status" value="1"/>
</dbReference>
<dbReference type="Proteomes" id="UP001280121">
    <property type="component" value="Unassembled WGS sequence"/>
</dbReference>
<dbReference type="SUPFAM" id="SSF50965">
    <property type="entry name" value="Galactose oxidase, central domain"/>
    <property type="match status" value="1"/>
</dbReference>
<feature type="domain" description="Glyoxal oxidase N-terminal" evidence="2">
    <location>
        <begin position="173"/>
        <end position="218"/>
    </location>
</feature>
<evidence type="ECO:0008006" key="6">
    <source>
        <dbReference type="Google" id="ProtNLM"/>
    </source>
</evidence>
<evidence type="ECO:0000256" key="1">
    <source>
        <dbReference type="ARBA" id="ARBA00022729"/>
    </source>
</evidence>
<dbReference type="SUPFAM" id="SSF81296">
    <property type="entry name" value="E set domains"/>
    <property type="match status" value="1"/>
</dbReference>
<evidence type="ECO:0000313" key="4">
    <source>
        <dbReference type="EMBL" id="KAK2645618.1"/>
    </source>
</evidence>
<dbReference type="Pfam" id="PF07250">
    <property type="entry name" value="Glyoxal_oxid_N"/>
    <property type="match status" value="2"/>
</dbReference>
<dbReference type="InterPro" id="IPR037293">
    <property type="entry name" value="Gal_Oxidase_central_sf"/>
</dbReference>
<evidence type="ECO:0000313" key="5">
    <source>
        <dbReference type="Proteomes" id="UP001280121"/>
    </source>
</evidence>